<protein>
    <submittedName>
        <fullName evidence="1">GAF domain-containing protein</fullName>
    </submittedName>
</protein>
<dbReference type="OrthoDB" id="627374at2"/>
<organism evidence="1 2">
    <name type="scientific">Gramella jeungdoensis</name>
    <dbReference type="NCBI Taxonomy" id="708091"/>
    <lineage>
        <taxon>Bacteria</taxon>
        <taxon>Pseudomonadati</taxon>
        <taxon>Bacteroidota</taxon>
        <taxon>Flavobacteriia</taxon>
        <taxon>Flavobacteriales</taxon>
        <taxon>Flavobacteriaceae</taxon>
        <taxon>Christiangramia</taxon>
    </lineage>
</organism>
<dbReference type="EMBL" id="SNQI01000001">
    <property type="protein sequence ID" value="TEW76412.1"/>
    <property type="molecule type" value="Genomic_DNA"/>
</dbReference>
<comment type="caution">
    <text evidence="1">The sequence shown here is derived from an EMBL/GenBank/DDBJ whole genome shotgun (WGS) entry which is preliminary data.</text>
</comment>
<sequence>MKIIPSNNTTKSELPLKHKISFEAIFIYLETIAKDKNHLLYSFAVQLLEEYKNYPELRDGFEDSCYLEKYNVQIDRLLDILFPELLQTNEIKAASIPFEFTTFKLSKRFEQILNDAGEDYTFELRNYANENIYIMACTFILAYCYDTVVDFKRPFYYDIPNKKTGIIKHYRTLYNGDFFKVSPSENAPKITEDDIKVLLDNFNNIDLWKEKFPPNSYNFSGFGIVNLFDVTQDESLSKIKQDLLRKDNNTSNELEKSIGSLYNSKNIKIGFSTYNSKERDILFKNYNNQNSFIQSVNCNEKCSDFFCSKVFENLFEKSELVSISDIERYGEASNYNKFYKALKKHQIESIILIPLQIKEGLLNVLEIVSTKKFELNSINANKLRDIIPVFKIAIHRFMDEYETKLESIIQENYTSLHPSVKWKFYEAVEDILFESEINNTKVNNLKDIVFEDVIPLYGQSDIKGSSTARNNAIKEDLIKQLNLAQTIIKKAFEKFKLPIYNDLLFRIKECQKNIKKGLSSGDENMLTDFLQKDIYPVFNHLKTIDSDLNAAISDYMNAIDDKLHVIYNERKKYDESVNKLNETLASFIDAKQEEAQAMFPHYFERYKTDGIDHNMYIGQSLVKKHKYNTLYLENLRLWQLQMTCELERKAHELKNVLEYPLEIASLILVHSNPLAIKFRMDEKKFDVDGAYNIRYEIIKKRIDKVNIKNTNERLTQPGKIAIVYSQQKDMNGYMKHIKYLQSNNLLLNEVENLELENLQGISGLKALRVAINYKTNNEDGISLKKIMDVINNKN</sequence>
<accession>A0A4Y8AWL1</accession>
<dbReference type="AlphaFoldDB" id="A0A4Y8AWL1"/>
<reference evidence="1 2" key="1">
    <citation type="journal article" date="2011" name="J. Microbiol.">
        <title>Gramella jeungdoensis sp. nov., isolated from a solar saltern in Korea.</title>
        <authorList>
            <person name="Joung Y."/>
            <person name="Kim H."/>
            <person name="Jang T."/>
            <person name="Ahn T.S."/>
            <person name="Joh K."/>
        </authorList>
    </citation>
    <scope>NUCLEOTIDE SEQUENCE [LARGE SCALE GENOMIC DNA]</scope>
    <source>
        <strain evidence="1 2">KCTC 23123</strain>
    </source>
</reference>
<name>A0A4Y8AWL1_9FLAO</name>
<evidence type="ECO:0000313" key="2">
    <source>
        <dbReference type="Proteomes" id="UP000298517"/>
    </source>
</evidence>
<keyword evidence="2" id="KW-1185">Reference proteome</keyword>
<proteinExistence type="predicted"/>
<gene>
    <name evidence="1" type="ORF">E2488_00755</name>
</gene>
<dbReference type="Proteomes" id="UP000298517">
    <property type="component" value="Unassembled WGS sequence"/>
</dbReference>
<evidence type="ECO:0000313" key="1">
    <source>
        <dbReference type="EMBL" id="TEW76412.1"/>
    </source>
</evidence>
<dbReference type="RefSeq" id="WP_134246427.1">
    <property type="nucleotide sequence ID" value="NZ_SNQI01000001.1"/>
</dbReference>